<evidence type="ECO:0000313" key="1">
    <source>
        <dbReference type="EMBL" id="KAJ8618806.1"/>
    </source>
</evidence>
<proteinExistence type="predicted"/>
<organism evidence="1 2">
    <name type="scientific">Persea americana</name>
    <name type="common">Avocado</name>
    <dbReference type="NCBI Taxonomy" id="3435"/>
    <lineage>
        <taxon>Eukaryota</taxon>
        <taxon>Viridiplantae</taxon>
        <taxon>Streptophyta</taxon>
        <taxon>Embryophyta</taxon>
        <taxon>Tracheophyta</taxon>
        <taxon>Spermatophyta</taxon>
        <taxon>Magnoliopsida</taxon>
        <taxon>Magnoliidae</taxon>
        <taxon>Laurales</taxon>
        <taxon>Lauraceae</taxon>
        <taxon>Persea</taxon>
    </lineage>
</organism>
<keyword evidence="2" id="KW-1185">Reference proteome</keyword>
<protein>
    <submittedName>
        <fullName evidence="1">Uncharacterized protein</fullName>
    </submittedName>
</protein>
<reference evidence="1 2" key="1">
    <citation type="journal article" date="2022" name="Hortic Res">
        <title>A haplotype resolved chromosomal level avocado genome allows analysis of novel avocado genes.</title>
        <authorList>
            <person name="Nath O."/>
            <person name="Fletcher S.J."/>
            <person name="Hayward A."/>
            <person name="Shaw L.M."/>
            <person name="Masouleh A.K."/>
            <person name="Furtado A."/>
            <person name="Henry R.J."/>
            <person name="Mitter N."/>
        </authorList>
    </citation>
    <scope>NUCLEOTIDE SEQUENCE [LARGE SCALE GENOMIC DNA]</scope>
    <source>
        <strain evidence="2">cv. Hass</strain>
    </source>
</reference>
<sequence length="909" mass="101074">MPVEGITRGILTGESSFHADFSRFIGSKCDGFITYKRRKRARLSAEKNVQEDIGISVTADGSIRPTSKEPCDLALPHIAKEDDGCAKTRLDHAFVVNCANDVPFGHWKNVMECILQLPHVTESGIRRIIQDALASAQGKDVLHHCKEGQEGNSNLARESNGCSGCRGAAREQEEIISGVSQKGQHGETNVHSFTECCRSVFRDVIVSEKLVSFCNLMCEHFKGIKADSIFDFSLINSRMSSGQYEHAPELFASDVQQEWTKFEKIGEQMIHLAKSISDIAQNSFRKQVGDLTHGDVGEGRPLEVVQVGAEQNDYLNLETTNQLVSFQSDLNTKVQRTEACSLYKVCSCRECGAEAEGQRSLICDGCEAIYHVSCIKPVIEEIPVSWYCATCSTDRKELPESESTQIQVEIPRGKCVVNETCEGDDIQICEIDKEMTKKFEEWGGTLDCHMELDRLQVSQDSQQSASLQLCKLCKMGEEEGKKMLACGNTHCPNRYYHQRCLGLKQLTCPFSCWYCPSCLCRACLFDRDDDQIVLCDGCDDAYHIYCIVPPRTSIPKGKWYCLSCTAVMRERRKMRMRDESVGKKQKNLNSRREDGASGSVDMLLSAADKLNFEEKLAERKNSKCSSAKEDDSNAIQDKLENPQIIRVDQVGKSPIKKKPSKSPTRPRAQNRRSKTIAAPTKQSIPGSSTPSKPPKKANETSPSPARQKSIRKEPDRQKHISISKRNVGSQSPIRRFNVKAVNDVLGSTQEVDCKRQVSCRGLSPSPSRRFNGVAGRDLVRNPQEENRKCGKICGGLSPNPSGRFDRDAIHRGLSSSPSRKYNGDVGKIGVGFMGNGNFPVAVETQKVSPMSPPCQGPYLKKRESRMVPSHPQVDEIVVAEILSKHDSNSLLSVEDIDNPLISLDCFIFL</sequence>
<accession>A0ACC2KCH2</accession>
<dbReference type="Proteomes" id="UP001234297">
    <property type="component" value="Chromosome 4"/>
</dbReference>
<name>A0ACC2KCH2_PERAE</name>
<gene>
    <name evidence="1" type="ORF">MRB53_014992</name>
</gene>
<dbReference type="EMBL" id="CM056812">
    <property type="protein sequence ID" value="KAJ8618806.1"/>
    <property type="molecule type" value="Genomic_DNA"/>
</dbReference>
<comment type="caution">
    <text evidence="1">The sequence shown here is derived from an EMBL/GenBank/DDBJ whole genome shotgun (WGS) entry which is preliminary data.</text>
</comment>
<evidence type="ECO:0000313" key="2">
    <source>
        <dbReference type="Proteomes" id="UP001234297"/>
    </source>
</evidence>